<accession>A0A843WH10</accession>
<evidence type="ECO:0000313" key="1">
    <source>
        <dbReference type="EMBL" id="MQM06018.1"/>
    </source>
</evidence>
<evidence type="ECO:0000313" key="2">
    <source>
        <dbReference type="Proteomes" id="UP000652761"/>
    </source>
</evidence>
<name>A0A843WH10_COLES</name>
<organism evidence="1 2">
    <name type="scientific">Colocasia esculenta</name>
    <name type="common">Wild taro</name>
    <name type="synonym">Arum esculentum</name>
    <dbReference type="NCBI Taxonomy" id="4460"/>
    <lineage>
        <taxon>Eukaryota</taxon>
        <taxon>Viridiplantae</taxon>
        <taxon>Streptophyta</taxon>
        <taxon>Embryophyta</taxon>
        <taxon>Tracheophyta</taxon>
        <taxon>Spermatophyta</taxon>
        <taxon>Magnoliopsida</taxon>
        <taxon>Liliopsida</taxon>
        <taxon>Araceae</taxon>
        <taxon>Aroideae</taxon>
        <taxon>Colocasieae</taxon>
        <taxon>Colocasia</taxon>
    </lineage>
</organism>
<proteinExistence type="predicted"/>
<protein>
    <submittedName>
        <fullName evidence="1">Uncharacterized protein</fullName>
    </submittedName>
</protein>
<sequence length="59" mass="6191">MRLTVSSVPRYPSAPLLHVPTRATTVGRGGPGAAVDTLHHHPLPSHILAAAAGDRDPFF</sequence>
<dbReference type="AlphaFoldDB" id="A0A843WH10"/>
<comment type="caution">
    <text evidence="1">The sequence shown here is derived from an EMBL/GenBank/DDBJ whole genome shotgun (WGS) entry which is preliminary data.</text>
</comment>
<gene>
    <name evidence="1" type="ORF">Taro_038842</name>
</gene>
<keyword evidence="2" id="KW-1185">Reference proteome</keyword>
<dbReference type="EMBL" id="NMUH01003521">
    <property type="protein sequence ID" value="MQM06018.1"/>
    <property type="molecule type" value="Genomic_DNA"/>
</dbReference>
<dbReference type="Proteomes" id="UP000652761">
    <property type="component" value="Unassembled WGS sequence"/>
</dbReference>
<reference evidence="1" key="1">
    <citation type="submission" date="2017-07" db="EMBL/GenBank/DDBJ databases">
        <title>Taro Niue Genome Assembly and Annotation.</title>
        <authorList>
            <person name="Atibalentja N."/>
            <person name="Keating K."/>
            <person name="Fields C.J."/>
        </authorList>
    </citation>
    <scope>NUCLEOTIDE SEQUENCE</scope>
    <source>
        <strain evidence="1">Niue_2</strain>
        <tissue evidence="1">Leaf</tissue>
    </source>
</reference>